<dbReference type="Gene3D" id="3.30.70.20">
    <property type="match status" value="1"/>
</dbReference>
<evidence type="ECO:0000256" key="8">
    <source>
        <dbReference type="ARBA" id="ARBA00023002"/>
    </source>
</evidence>
<dbReference type="EMBL" id="CP067977">
    <property type="protein sequence ID" value="QQQ19506.1"/>
    <property type="molecule type" value="Genomic_DNA"/>
</dbReference>
<evidence type="ECO:0000259" key="13">
    <source>
        <dbReference type="PROSITE" id="PS51379"/>
    </source>
</evidence>
<proteinExistence type="predicted"/>
<comment type="function">
    <text evidence="2 12">Accepts electrons from ETF and reduces ubiquinone.</text>
</comment>
<comment type="cofactor">
    <cofactor evidence="12">
        <name>[4Fe-4S] cluster</name>
        <dbReference type="ChEBI" id="CHEBI:49883"/>
    </cofactor>
    <text evidence="12">Binds 1 [4Fe-4S] cluster.</text>
</comment>
<dbReference type="EC" id="1.5.5.1" evidence="12"/>
<evidence type="ECO:0000256" key="6">
    <source>
        <dbReference type="ARBA" id="ARBA00022827"/>
    </source>
</evidence>
<dbReference type="PANTHER" id="PTHR10617">
    <property type="entry name" value="ELECTRON TRANSFER FLAVOPROTEIN-UBIQUINONE OXIDOREDUCTASE"/>
    <property type="match status" value="1"/>
</dbReference>
<gene>
    <name evidence="14" type="ORF">JIP62_05285</name>
</gene>
<reference evidence="14 15" key="1">
    <citation type="submission" date="2021-01" db="EMBL/GenBank/DDBJ databases">
        <title>Brevundimonas vitis sp. nov., an bacterium isolated from grape (Vitis vinifera).</title>
        <authorList>
            <person name="Jiang L."/>
            <person name="Lee J."/>
        </authorList>
    </citation>
    <scope>NUCLEOTIDE SEQUENCE [LARGE SCALE GENOMIC DNA]</scope>
    <source>
        <strain evidence="14 15">GRTSA-9</strain>
    </source>
</reference>
<keyword evidence="3 12" id="KW-0813">Transport</keyword>
<name>A0ABX7BQJ8_9CAUL</name>
<dbReference type="SUPFAM" id="SSF54373">
    <property type="entry name" value="FAD-linked reductases, C-terminal domain"/>
    <property type="match status" value="1"/>
</dbReference>
<evidence type="ECO:0000256" key="1">
    <source>
        <dbReference type="ARBA" id="ARBA00001974"/>
    </source>
</evidence>
<evidence type="ECO:0000256" key="5">
    <source>
        <dbReference type="ARBA" id="ARBA00022723"/>
    </source>
</evidence>
<evidence type="ECO:0000256" key="4">
    <source>
        <dbReference type="ARBA" id="ARBA00022630"/>
    </source>
</evidence>
<keyword evidence="7 12" id="KW-0249">Electron transport</keyword>
<keyword evidence="9 12" id="KW-0408">Iron</keyword>
<keyword evidence="8 12" id="KW-0560">Oxidoreductase</keyword>
<dbReference type="InterPro" id="IPR036188">
    <property type="entry name" value="FAD/NAD-bd_sf"/>
</dbReference>
<feature type="domain" description="4Fe-4S ferredoxin-type" evidence="13">
    <location>
        <begin position="545"/>
        <end position="574"/>
    </location>
</feature>
<dbReference type="SUPFAM" id="SSF51905">
    <property type="entry name" value="FAD/NAD(P)-binding domain"/>
    <property type="match status" value="1"/>
</dbReference>
<evidence type="ECO:0000256" key="2">
    <source>
        <dbReference type="ARBA" id="ARBA00002819"/>
    </source>
</evidence>
<dbReference type="Pfam" id="PF21162">
    <property type="entry name" value="ETFQO_UQ-bd"/>
    <property type="match status" value="1"/>
</dbReference>
<dbReference type="Proteomes" id="UP000595448">
    <property type="component" value="Chromosome"/>
</dbReference>
<dbReference type="Pfam" id="PF13450">
    <property type="entry name" value="NAD_binding_8"/>
    <property type="match status" value="1"/>
</dbReference>
<dbReference type="PROSITE" id="PS51379">
    <property type="entry name" value="4FE4S_FER_2"/>
    <property type="match status" value="1"/>
</dbReference>
<evidence type="ECO:0000256" key="12">
    <source>
        <dbReference type="RuleBase" id="RU366068"/>
    </source>
</evidence>
<accession>A0ABX7BQJ8</accession>
<dbReference type="InterPro" id="IPR040156">
    <property type="entry name" value="ETF-QO"/>
</dbReference>
<protein>
    <recommendedName>
        <fullName evidence="12">Electron transfer flavoprotein-ubiquinone oxidoreductase</fullName>
        <shortName evidence="12">ETF-QO</shortName>
        <ecNumber evidence="12">1.5.5.1</ecNumber>
    </recommendedName>
</protein>
<evidence type="ECO:0000256" key="10">
    <source>
        <dbReference type="ARBA" id="ARBA00023014"/>
    </source>
</evidence>
<keyword evidence="15" id="KW-1185">Reference proteome</keyword>
<evidence type="ECO:0000313" key="15">
    <source>
        <dbReference type="Proteomes" id="UP000595448"/>
    </source>
</evidence>
<organism evidence="14 15">
    <name type="scientific">Brevundimonas vitisensis</name>
    <dbReference type="NCBI Taxonomy" id="2800818"/>
    <lineage>
        <taxon>Bacteria</taxon>
        <taxon>Pseudomonadati</taxon>
        <taxon>Pseudomonadota</taxon>
        <taxon>Alphaproteobacteria</taxon>
        <taxon>Caulobacterales</taxon>
        <taxon>Caulobacteraceae</taxon>
        <taxon>Brevundimonas</taxon>
    </lineage>
</organism>
<keyword evidence="5 12" id="KW-0479">Metal-binding</keyword>
<keyword evidence="11 12" id="KW-0830">Ubiquinone</keyword>
<comment type="catalytic activity">
    <reaction evidence="12">
        <text>a ubiquinone + reduced [electron-transfer flavoprotein] = a ubiquinol + oxidized [electron-transfer flavoprotein] + H(+)</text>
        <dbReference type="Rhea" id="RHEA:24052"/>
        <dbReference type="Rhea" id="RHEA-COMP:9565"/>
        <dbReference type="Rhea" id="RHEA-COMP:9566"/>
        <dbReference type="Rhea" id="RHEA-COMP:10685"/>
        <dbReference type="Rhea" id="RHEA-COMP:10686"/>
        <dbReference type="ChEBI" id="CHEBI:15378"/>
        <dbReference type="ChEBI" id="CHEBI:16389"/>
        <dbReference type="ChEBI" id="CHEBI:17976"/>
        <dbReference type="ChEBI" id="CHEBI:57692"/>
        <dbReference type="ChEBI" id="CHEBI:58307"/>
        <dbReference type="EC" id="1.5.5.1"/>
    </reaction>
</comment>
<dbReference type="Gene3D" id="3.50.50.60">
    <property type="entry name" value="FAD/NAD(P)-binding domain"/>
    <property type="match status" value="1"/>
</dbReference>
<dbReference type="PRINTS" id="PR00420">
    <property type="entry name" value="RNGMNOXGNASE"/>
</dbReference>
<dbReference type="InterPro" id="IPR017896">
    <property type="entry name" value="4Fe4S_Fe-S-bd"/>
</dbReference>
<evidence type="ECO:0000313" key="14">
    <source>
        <dbReference type="EMBL" id="QQQ19506.1"/>
    </source>
</evidence>
<dbReference type="InterPro" id="IPR049398">
    <property type="entry name" value="ETF-QO/FixC_UQ-bd"/>
</dbReference>
<dbReference type="InterPro" id="IPR007859">
    <property type="entry name" value="ETF-QO/FixX_C"/>
</dbReference>
<dbReference type="Pfam" id="PF05187">
    <property type="entry name" value="Fer4_ETF_QO"/>
    <property type="match status" value="1"/>
</dbReference>
<keyword evidence="4 12" id="KW-0285">Flavoprotein</keyword>
<dbReference type="Gene3D" id="3.30.9.90">
    <property type="match status" value="1"/>
</dbReference>
<evidence type="ECO:0000256" key="3">
    <source>
        <dbReference type="ARBA" id="ARBA00022448"/>
    </source>
</evidence>
<evidence type="ECO:0000256" key="11">
    <source>
        <dbReference type="ARBA" id="ARBA00023075"/>
    </source>
</evidence>
<dbReference type="SUPFAM" id="SSF54862">
    <property type="entry name" value="4Fe-4S ferredoxins"/>
    <property type="match status" value="1"/>
</dbReference>
<sequence>MADEAIEGGAKNAWQDAVIDKLPALEALSGVEREVMEYDVVIVGGGPAGLAAAIRLKQRAEKDGKDISVAVLEKSAEVGGHILSGAVIDPRALSELFPDWKERGAPLETPVTKDRFMILGPMGQVSLPMALLPPMMHNDGCYIASLGNVARWLGEQAEALGVEVYPGMAASHVVWEEETGRVKGVVAGVFGIDKHGQPTGDFQPGIELHGKYVFIAEGVRGSLAKTIMARHNLCDEAEPQKFGIGLKELWQVPAEKHQPGLAQHTTGWPLDEFTGGGSFMYHFGDRYVAIGYVVHLNYKNPYLSPFDEFQRFKHHPAISEHLEGGTRISYGARAITEGGFQSVPQLSFPGGVLIGCSAGFVNVPRIKGSHNAMKTGMLAADAAYDAVMAGRSGDQLVEYQAAYEKSWVYQELKRVRNAKPLLTKFGTTLGGALGLFDMWFGTLFGGLSLFGTQKHVKTDAASTELAAKHKPIVYAKPDGKLSFDKLSSVFISNTNHAEEQPAHLKLLDPSVPIQVNLPKYGEPARLYCPAGVYEVLYDEDGKSNPRFQINAQNCVHCKTCDIKDPSQNIVWTTPEGGGGPNYPNM</sequence>
<evidence type="ECO:0000256" key="9">
    <source>
        <dbReference type="ARBA" id="ARBA00023004"/>
    </source>
</evidence>
<comment type="cofactor">
    <cofactor evidence="1 12">
        <name>FAD</name>
        <dbReference type="ChEBI" id="CHEBI:57692"/>
    </cofactor>
</comment>
<dbReference type="PANTHER" id="PTHR10617:SF107">
    <property type="entry name" value="ELECTRON TRANSFER FLAVOPROTEIN-UBIQUINONE OXIDOREDUCTASE, MITOCHONDRIAL"/>
    <property type="match status" value="1"/>
</dbReference>
<keyword evidence="6 12" id="KW-0274">FAD</keyword>
<keyword evidence="10 12" id="KW-0411">Iron-sulfur</keyword>
<evidence type="ECO:0000256" key="7">
    <source>
        <dbReference type="ARBA" id="ARBA00022982"/>
    </source>
</evidence>